<keyword evidence="13" id="KW-1185">Reference proteome</keyword>
<comment type="function">
    <text evidence="10">Carrier protein involved in proton-driven auxin influx. Mediates the formation of auxin gradient from developing leaves (site of auxin biosynthesis) to tips by contributing to the loading of auxin in vascular tissues and facilitating acropetal (base to tip) auxin transport within inner tissues of the root apex, and basipetal (tip to base) auxin transport within outer tissues of the root apex. May be involved in lateral roots and nodules formation.</text>
</comment>
<dbReference type="GO" id="GO:0006865">
    <property type="term" value="P:amino acid transport"/>
    <property type="evidence" value="ECO:0007669"/>
    <property type="project" value="UniProtKB-KW"/>
</dbReference>
<dbReference type="PANTHER" id="PTHR48017">
    <property type="entry name" value="OS05G0424000 PROTEIN-RELATED"/>
    <property type="match status" value="1"/>
</dbReference>
<feature type="transmembrane region" description="Helical" evidence="11">
    <location>
        <begin position="168"/>
        <end position="189"/>
    </location>
</feature>
<keyword evidence="7 11" id="KW-1133">Transmembrane helix</keyword>
<evidence type="ECO:0000256" key="5">
    <source>
        <dbReference type="ARBA" id="ARBA00022847"/>
    </source>
</evidence>
<dbReference type="GO" id="GO:0012505">
    <property type="term" value="C:endomembrane system"/>
    <property type="evidence" value="ECO:0007669"/>
    <property type="project" value="UniProtKB-SubCell"/>
</dbReference>
<dbReference type="AlphaFoldDB" id="A0AAJ6UEK6"/>
<evidence type="ECO:0000256" key="7">
    <source>
        <dbReference type="ARBA" id="ARBA00022989"/>
    </source>
</evidence>
<organism evidence="13 14">
    <name type="scientific">Populus euphratica</name>
    <name type="common">Euphrates poplar</name>
    <dbReference type="NCBI Taxonomy" id="75702"/>
    <lineage>
        <taxon>Eukaryota</taxon>
        <taxon>Viridiplantae</taxon>
        <taxon>Streptophyta</taxon>
        <taxon>Embryophyta</taxon>
        <taxon>Tracheophyta</taxon>
        <taxon>Spermatophyta</taxon>
        <taxon>Magnoliopsida</taxon>
        <taxon>eudicotyledons</taxon>
        <taxon>Gunneridae</taxon>
        <taxon>Pentapetalae</taxon>
        <taxon>rosids</taxon>
        <taxon>fabids</taxon>
        <taxon>Malpighiales</taxon>
        <taxon>Salicaceae</taxon>
        <taxon>Saliceae</taxon>
        <taxon>Populus</taxon>
    </lineage>
</organism>
<evidence type="ECO:0000256" key="10">
    <source>
        <dbReference type="ARBA" id="ARBA00045588"/>
    </source>
</evidence>
<evidence type="ECO:0000256" key="11">
    <source>
        <dbReference type="SAM" id="Phobius"/>
    </source>
</evidence>
<evidence type="ECO:0000256" key="4">
    <source>
        <dbReference type="ARBA" id="ARBA00022692"/>
    </source>
</evidence>
<feature type="transmembrane region" description="Helical" evidence="11">
    <location>
        <begin position="299"/>
        <end position="319"/>
    </location>
</feature>
<evidence type="ECO:0000259" key="12">
    <source>
        <dbReference type="Pfam" id="PF01490"/>
    </source>
</evidence>
<sequence>FSGGVKVKICGFVQYLNLFGVAIGYTIASSISMMAIKRSNCFYKSGGKNPCRMNANPYMIGFGIAEILLSQIPGFDQLHWLSLVAAVMSFTYSSIGLGLGIGKVIENGKISGSLTGISVGTVTQTQKIWKSFQALGDIAFAYSFSMILVEIQDTIKSPPSEAKTMKKATLISVVVTTLFYMFCGCFGYAAFGDMSPGNLLTGFGFYNPYWLLDIANAAIVIHHVGAYRVSCQPLYAFIEKEAAQRFPDSEFITKDIKIPIPGFRPYNLNLFRMIWRTLFVVLTTVISMLLPFFNDIVRLLGALGFWPLTVYFPVEMYIVQKKIPKWSKRWLCLQILSVACLIITMAAAAGSVAGIVGDLKSIKPFQTSY</sequence>
<evidence type="ECO:0000256" key="1">
    <source>
        <dbReference type="ARBA" id="ARBA00004127"/>
    </source>
</evidence>
<dbReference type="GO" id="GO:0009734">
    <property type="term" value="P:auxin-activated signaling pathway"/>
    <property type="evidence" value="ECO:0007669"/>
    <property type="project" value="UniProtKB-KW"/>
</dbReference>
<name>A0AAJ6UEK6_POPEU</name>
<protein>
    <submittedName>
        <fullName evidence="14">Amino acid permease 3-like</fullName>
    </submittedName>
</protein>
<evidence type="ECO:0000256" key="2">
    <source>
        <dbReference type="ARBA" id="ARBA00005590"/>
    </source>
</evidence>
<feature type="transmembrane region" description="Helical" evidence="11">
    <location>
        <begin position="273"/>
        <end position="293"/>
    </location>
</feature>
<comment type="subcellular location">
    <subcellularLocation>
        <location evidence="1">Endomembrane system</location>
        <topology evidence="1">Multi-pass membrane protein</topology>
    </subcellularLocation>
</comment>
<evidence type="ECO:0000256" key="3">
    <source>
        <dbReference type="ARBA" id="ARBA00022448"/>
    </source>
</evidence>
<dbReference type="RefSeq" id="XP_011027691.1">
    <property type="nucleotide sequence ID" value="XM_011029389.1"/>
</dbReference>
<keyword evidence="6" id="KW-0029">Amino-acid transport</keyword>
<evidence type="ECO:0000256" key="6">
    <source>
        <dbReference type="ARBA" id="ARBA00022970"/>
    </source>
</evidence>
<keyword evidence="9" id="KW-0927">Auxin signaling pathway</keyword>
<dbReference type="KEGG" id="peu:105127909"/>
<evidence type="ECO:0000256" key="8">
    <source>
        <dbReference type="ARBA" id="ARBA00023136"/>
    </source>
</evidence>
<gene>
    <name evidence="14" type="primary">LOC105127909</name>
</gene>
<dbReference type="Pfam" id="PF01490">
    <property type="entry name" value="Aa_trans"/>
    <property type="match status" value="1"/>
</dbReference>
<evidence type="ECO:0000313" key="13">
    <source>
        <dbReference type="Proteomes" id="UP000694918"/>
    </source>
</evidence>
<feature type="transmembrane region" description="Helical" evidence="11">
    <location>
        <begin position="57"/>
        <end position="74"/>
    </location>
</feature>
<reference evidence="14" key="1">
    <citation type="submission" date="2025-08" db="UniProtKB">
        <authorList>
            <consortium name="RefSeq"/>
        </authorList>
    </citation>
    <scope>IDENTIFICATION</scope>
</reference>
<proteinExistence type="inferred from homology"/>
<dbReference type="InterPro" id="IPR013057">
    <property type="entry name" value="AA_transpt_TM"/>
</dbReference>
<comment type="similarity">
    <text evidence="2">Belongs to the amino acid/polyamine transporter 2 family. Amino acid/auxin permease (AAAP) (TC 2.A.18.1) subfamily.</text>
</comment>
<evidence type="ECO:0000313" key="14">
    <source>
        <dbReference type="RefSeq" id="XP_011027691.1"/>
    </source>
</evidence>
<evidence type="ECO:0000256" key="9">
    <source>
        <dbReference type="ARBA" id="ARBA00023294"/>
    </source>
</evidence>
<dbReference type="GeneID" id="105127909"/>
<dbReference type="GO" id="GO:0015293">
    <property type="term" value="F:symporter activity"/>
    <property type="evidence" value="ECO:0007669"/>
    <property type="project" value="UniProtKB-KW"/>
</dbReference>
<feature type="transmembrane region" description="Helical" evidence="11">
    <location>
        <begin position="331"/>
        <end position="356"/>
    </location>
</feature>
<accession>A0AAJ6UEK6</accession>
<keyword evidence="5" id="KW-0769">Symport</keyword>
<feature type="transmembrane region" description="Helical" evidence="11">
    <location>
        <begin position="12"/>
        <end position="36"/>
    </location>
</feature>
<keyword evidence="8 11" id="KW-0472">Membrane</keyword>
<feature type="domain" description="Amino acid transporter transmembrane" evidence="12">
    <location>
        <begin position="3"/>
        <end position="355"/>
    </location>
</feature>
<keyword evidence="3" id="KW-0813">Transport</keyword>
<feature type="transmembrane region" description="Helical" evidence="11">
    <location>
        <begin position="80"/>
        <end position="101"/>
    </location>
</feature>
<keyword evidence="4 11" id="KW-0812">Transmembrane</keyword>
<feature type="transmembrane region" description="Helical" evidence="11">
    <location>
        <begin position="209"/>
        <end position="227"/>
    </location>
</feature>
<dbReference type="Proteomes" id="UP000694918">
    <property type="component" value="Unplaced"/>
</dbReference>
<feature type="non-terminal residue" evidence="14">
    <location>
        <position position="1"/>
    </location>
</feature>